<evidence type="ECO:0000313" key="2">
    <source>
        <dbReference type="Proteomes" id="UP000828941"/>
    </source>
</evidence>
<reference evidence="1 2" key="1">
    <citation type="journal article" date="2022" name="DNA Res.">
        <title>Chromosomal-level genome assembly of the orchid tree Bauhinia variegata (Leguminosae; Cercidoideae) supports the allotetraploid origin hypothesis of Bauhinia.</title>
        <authorList>
            <person name="Zhong Y."/>
            <person name="Chen Y."/>
            <person name="Zheng D."/>
            <person name="Pang J."/>
            <person name="Liu Y."/>
            <person name="Luo S."/>
            <person name="Meng S."/>
            <person name="Qian L."/>
            <person name="Wei D."/>
            <person name="Dai S."/>
            <person name="Zhou R."/>
        </authorList>
    </citation>
    <scope>NUCLEOTIDE SEQUENCE [LARGE SCALE GENOMIC DNA]</scope>
    <source>
        <strain evidence="1">BV-YZ2020</strain>
    </source>
</reference>
<organism evidence="1 2">
    <name type="scientific">Bauhinia variegata</name>
    <name type="common">Purple orchid tree</name>
    <name type="synonym">Phanera variegata</name>
    <dbReference type="NCBI Taxonomy" id="167791"/>
    <lineage>
        <taxon>Eukaryota</taxon>
        <taxon>Viridiplantae</taxon>
        <taxon>Streptophyta</taxon>
        <taxon>Embryophyta</taxon>
        <taxon>Tracheophyta</taxon>
        <taxon>Spermatophyta</taxon>
        <taxon>Magnoliopsida</taxon>
        <taxon>eudicotyledons</taxon>
        <taxon>Gunneridae</taxon>
        <taxon>Pentapetalae</taxon>
        <taxon>rosids</taxon>
        <taxon>fabids</taxon>
        <taxon>Fabales</taxon>
        <taxon>Fabaceae</taxon>
        <taxon>Cercidoideae</taxon>
        <taxon>Cercideae</taxon>
        <taxon>Bauhiniinae</taxon>
        <taxon>Bauhinia</taxon>
    </lineage>
</organism>
<evidence type="ECO:0000313" key="1">
    <source>
        <dbReference type="EMBL" id="KAI4336362.1"/>
    </source>
</evidence>
<comment type="caution">
    <text evidence="1">The sequence shown here is derived from an EMBL/GenBank/DDBJ whole genome shotgun (WGS) entry which is preliminary data.</text>
</comment>
<proteinExistence type="predicted"/>
<accession>A0ACB9NKX6</accession>
<keyword evidence="2" id="KW-1185">Reference proteome</keyword>
<sequence length="159" mass="19218">MEFIFRCWRWILKLINVMFRFRILTSIEPQAQPPPELCNDILFEIFLRLPPEELPRFSCLNKQCFAIINSTLFKNTYWANKICLPRLYAIVYYQQRWNNRISFALMIREYQQRLNKGDLHKYRQLPPFPFPFSSHNRLLQWADSLLQNNKIGAPKTCSL</sequence>
<gene>
    <name evidence="1" type="ORF">L6164_014897</name>
</gene>
<name>A0ACB9NKX6_BAUVA</name>
<dbReference type="EMBL" id="CM039431">
    <property type="protein sequence ID" value="KAI4336362.1"/>
    <property type="molecule type" value="Genomic_DNA"/>
</dbReference>
<protein>
    <submittedName>
        <fullName evidence="1">Uncharacterized protein</fullName>
    </submittedName>
</protein>
<dbReference type="Proteomes" id="UP000828941">
    <property type="component" value="Chromosome 6"/>
</dbReference>